<evidence type="ECO:0000313" key="1">
    <source>
        <dbReference type="EMBL" id="OJT03186.1"/>
    </source>
</evidence>
<keyword evidence="2" id="KW-1185">Reference proteome</keyword>
<dbReference type="Proteomes" id="UP000184267">
    <property type="component" value="Unassembled WGS sequence"/>
</dbReference>
<reference evidence="1 2" key="1">
    <citation type="submission" date="2016-10" db="EMBL/GenBank/DDBJ databases">
        <title>Genome sequence of the basidiomycete white-rot fungus Trametes pubescens.</title>
        <authorList>
            <person name="Makela M.R."/>
            <person name="Granchi Z."/>
            <person name="Peng M."/>
            <person name="De Vries R.P."/>
            <person name="Grigoriev I."/>
            <person name="Riley R."/>
            <person name="Hilden K."/>
        </authorList>
    </citation>
    <scope>NUCLEOTIDE SEQUENCE [LARGE SCALE GENOMIC DNA]</scope>
    <source>
        <strain evidence="1 2">FBCC735</strain>
    </source>
</reference>
<proteinExistence type="predicted"/>
<dbReference type="OMA" id="PKVCVAP"/>
<accession>A0A1M2V6R6</accession>
<dbReference type="AlphaFoldDB" id="A0A1M2V6R6"/>
<protein>
    <submittedName>
        <fullName evidence="1">Uncharacterized protein</fullName>
    </submittedName>
</protein>
<organism evidence="1 2">
    <name type="scientific">Trametes pubescens</name>
    <name type="common">White-rot fungus</name>
    <dbReference type="NCBI Taxonomy" id="154538"/>
    <lineage>
        <taxon>Eukaryota</taxon>
        <taxon>Fungi</taxon>
        <taxon>Dikarya</taxon>
        <taxon>Basidiomycota</taxon>
        <taxon>Agaricomycotina</taxon>
        <taxon>Agaricomycetes</taxon>
        <taxon>Polyporales</taxon>
        <taxon>Polyporaceae</taxon>
        <taxon>Trametes</taxon>
    </lineage>
</organism>
<name>A0A1M2V6R6_TRAPU</name>
<dbReference type="OrthoDB" id="2757682at2759"/>
<gene>
    <name evidence="1" type="ORF">TRAPUB_6234</name>
</gene>
<dbReference type="EMBL" id="MNAD01001626">
    <property type="protein sequence ID" value="OJT03186.1"/>
    <property type="molecule type" value="Genomic_DNA"/>
</dbReference>
<evidence type="ECO:0000313" key="2">
    <source>
        <dbReference type="Proteomes" id="UP000184267"/>
    </source>
</evidence>
<sequence>MFSFSFTKSSTPSTCAECRSLGSGKSTSKLDKRTIGRPSAYEWPAFQPRPQPKPDVAPLSQAQIEVLLYRGREFKELGAELISLREAKLREELVRGTLVYHA</sequence>
<comment type="caution">
    <text evidence="1">The sequence shown here is derived from an EMBL/GenBank/DDBJ whole genome shotgun (WGS) entry which is preliminary data.</text>
</comment>